<feature type="compositionally biased region" description="Low complexity" evidence="1">
    <location>
        <begin position="45"/>
        <end position="65"/>
    </location>
</feature>
<reference evidence="2" key="1">
    <citation type="journal article" date="2014" name="Int. J. Syst. Evol. Microbiol.">
        <title>Complete genome sequence of Corynebacterium casei LMG S-19264T (=DSM 44701T), isolated from a smear-ripened cheese.</title>
        <authorList>
            <consortium name="US DOE Joint Genome Institute (JGI-PGF)"/>
            <person name="Walter F."/>
            <person name="Albersmeier A."/>
            <person name="Kalinowski J."/>
            <person name="Ruckert C."/>
        </authorList>
    </citation>
    <scope>NUCLEOTIDE SEQUENCE</scope>
    <source>
        <strain evidence="2">CGMCC 1.15794</strain>
    </source>
</reference>
<dbReference type="EMBL" id="BMJY01000007">
    <property type="protein sequence ID" value="GGH44271.1"/>
    <property type="molecule type" value="Genomic_DNA"/>
</dbReference>
<sequence length="230" mass="24934">MGGLRAKPYHQDMPRRATRTTGTLPAVLAITAFALSGCAATPLESTPTVAAPEPATETPASSAASRGVELENPPVLEAFAYEDLLAQASECSTRDICDLAPYEELQAEWQRVTEDWPLPIPEVYPFPDRLKEITGGTLYTVGYGLGEADRWWTCAAETAALTAQRDGDAVMAAYWLQALRLWWEGDAKAYLFVNPENYVADVLEPALDGQWHKLQAQSNCDAVLVGAGTS</sequence>
<comment type="caution">
    <text evidence="2">The sequence shown here is derived from an EMBL/GenBank/DDBJ whole genome shotgun (WGS) entry which is preliminary data.</text>
</comment>
<evidence type="ECO:0000313" key="2">
    <source>
        <dbReference type="EMBL" id="GGH44271.1"/>
    </source>
</evidence>
<feature type="region of interest" description="Disordered" evidence="1">
    <location>
        <begin position="45"/>
        <end position="68"/>
    </location>
</feature>
<feature type="region of interest" description="Disordered" evidence="1">
    <location>
        <begin position="1"/>
        <end position="20"/>
    </location>
</feature>
<gene>
    <name evidence="2" type="ORF">GCM10010921_18810</name>
</gene>
<keyword evidence="3" id="KW-1185">Reference proteome</keyword>
<proteinExistence type="predicted"/>
<reference evidence="2" key="2">
    <citation type="submission" date="2020-09" db="EMBL/GenBank/DDBJ databases">
        <authorList>
            <person name="Sun Q."/>
            <person name="Zhou Y."/>
        </authorList>
    </citation>
    <scope>NUCLEOTIDE SEQUENCE</scope>
    <source>
        <strain evidence="2">CGMCC 1.15794</strain>
    </source>
</reference>
<dbReference type="AlphaFoldDB" id="A0A917IGG2"/>
<protein>
    <submittedName>
        <fullName evidence="2">Uncharacterized protein</fullName>
    </submittedName>
</protein>
<evidence type="ECO:0000256" key="1">
    <source>
        <dbReference type="SAM" id="MobiDB-lite"/>
    </source>
</evidence>
<accession>A0A917IGG2</accession>
<evidence type="ECO:0000313" key="3">
    <source>
        <dbReference type="Proteomes" id="UP000657592"/>
    </source>
</evidence>
<name>A0A917IGG2_9MICO</name>
<organism evidence="2 3">
    <name type="scientific">Microbacterium album</name>
    <dbReference type="NCBI Taxonomy" id="2053191"/>
    <lineage>
        <taxon>Bacteria</taxon>
        <taxon>Bacillati</taxon>
        <taxon>Actinomycetota</taxon>
        <taxon>Actinomycetes</taxon>
        <taxon>Micrococcales</taxon>
        <taxon>Microbacteriaceae</taxon>
        <taxon>Microbacterium</taxon>
    </lineage>
</organism>
<dbReference type="Proteomes" id="UP000657592">
    <property type="component" value="Unassembled WGS sequence"/>
</dbReference>